<dbReference type="KEGG" id="maur:BOH66_11365"/>
<evidence type="ECO:0000313" key="1">
    <source>
        <dbReference type="EMBL" id="APZ34775.1"/>
    </source>
</evidence>
<dbReference type="EMBL" id="CP018762">
    <property type="protein sequence ID" value="APZ34775.1"/>
    <property type="molecule type" value="Genomic_DNA"/>
</dbReference>
<name>A0A1P8U9N1_9MICO</name>
<dbReference type="AlphaFoldDB" id="A0A1P8U9N1"/>
<gene>
    <name evidence="1" type="ORF">BOH66_11365</name>
</gene>
<accession>A0A1P8U9N1</accession>
<dbReference type="Proteomes" id="UP000187185">
    <property type="component" value="Chromosome"/>
</dbReference>
<organism evidence="1 2">
    <name type="scientific">Microbacterium aurum</name>
    <dbReference type="NCBI Taxonomy" id="36805"/>
    <lineage>
        <taxon>Bacteria</taxon>
        <taxon>Bacillati</taxon>
        <taxon>Actinomycetota</taxon>
        <taxon>Actinomycetes</taxon>
        <taxon>Micrococcales</taxon>
        <taxon>Microbacteriaceae</taxon>
        <taxon>Microbacterium</taxon>
    </lineage>
</organism>
<sequence>MSTSRLFISTTGGVSVWKAFLGAATLGVSTAVTGINAGVGGDLDIPIRAVSAALITKTGMAYSTIKILVGGDAVEFGLATTASRSVVEAINAAVSGGDRASVAADAWDIHKQGRAKQWPSEGQLRKQLRRGLIAQARFEHDAAVARALQSLAML</sequence>
<evidence type="ECO:0000313" key="2">
    <source>
        <dbReference type="Proteomes" id="UP000187185"/>
    </source>
</evidence>
<keyword evidence="2" id="KW-1185">Reference proteome</keyword>
<reference evidence="1 2" key="1">
    <citation type="submission" date="2016-12" db="EMBL/GenBank/DDBJ databases">
        <title>Complete genome sequence of Microbacterium aurum KACC 15219.</title>
        <authorList>
            <person name="Jung Y."/>
            <person name="Shin J.-H."/>
            <person name="Lee Y.-J."/>
            <person name="Yi H."/>
            <person name="Bahn Y.-S."/>
            <person name="Kim J.F."/>
            <person name="Lee D.-W."/>
        </authorList>
    </citation>
    <scope>NUCLEOTIDE SEQUENCE [LARGE SCALE GENOMIC DNA]</scope>
    <source>
        <strain evidence="1 2">KACC 15219</strain>
    </source>
</reference>
<protein>
    <submittedName>
        <fullName evidence="1">Uncharacterized protein</fullName>
    </submittedName>
</protein>
<proteinExistence type="predicted"/>